<proteinExistence type="predicted"/>
<feature type="chain" id="PRO_5046996816" evidence="1">
    <location>
        <begin position="33"/>
        <end position="295"/>
    </location>
</feature>
<keyword evidence="3" id="KW-1185">Reference proteome</keyword>
<feature type="signal peptide" evidence="1">
    <location>
        <begin position="1"/>
        <end position="32"/>
    </location>
</feature>
<dbReference type="EMBL" id="VANI01000010">
    <property type="protein sequence ID" value="TLM77345.1"/>
    <property type="molecule type" value="Genomic_DNA"/>
</dbReference>
<gene>
    <name evidence="2" type="ORF">FDY93_10475</name>
</gene>
<evidence type="ECO:0000313" key="2">
    <source>
        <dbReference type="EMBL" id="TLM77345.1"/>
    </source>
</evidence>
<dbReference type="RefSeq" id="WP_138235685.1">
    <property type="nucleotide sequence ID" value="NZ_CP185860.1"/>
</dbReference>
<comment type="caution">
    <text evidence="2">The sequence shown here is derived from an EMBL/GenBank/DDBJ whole genome shotgun (WGS) entry which is preliminary data.</text>
</comment>
<reference evidence="2 3" key="1">
    <citation type="submission" date="2019-05" db="EMBL/GenBank/DDBJ databases">
        <title>Microbulbifer harenosus sp. nov., an alginate-degrading bacterium isolated from coastal sand.</title>
        <authorList>
            <person name="Huang H."/>
            <person name="Mo K."/>
            <person name="Bao S."/>
        </authorList>
    </citation>
    <scope>NUCLEOTIDE SEQUENCE [LARGE SCALE GENOMIC DNA]</scope>
    <source>
        <strain evidence="2 3">HB161719</strain>
    </source>
</reference>
<dbReference type="Proteomes" id="UP000306791">
    <property type="component" value="Unassembled WGS sequence"/>
</dbReference>
<dbReference type="Gene3D" id="2.40.230.20">
    <property type="entry name" value="Nucleoside-specific channel-forming protein, Tsx-like"/>
    <property type="match status" value="1"/>
</dbReference>
<dbReference type="InterPro" id="IPR036777">
    <property type="entry name" value="Channel_Tsx-like_sf"/>
</dbReference>
<accession>A0ABY2UMY7</accession>
<name>A0ABY2UMY7_9GAMM</name>
<organism evidence="2 3">
    <name type="scientific">Microbulbifer harenosus</name>
    <dbReference type="NCBI Taxonomy" id="2576840"/>
    <lineage>
        <taxon>Bacteria</taxon>
        <taxon>Pseudomonadati</taxon>
        <taxon>Pseudomonadota</taxon>
        <taxon>Gammaproteobacteria</taxon>
        <taxon>Cellvibrionales</taxon>
        <taxon>Microbulbiferaceae</taxon>
        <taxon>Microbulbifer</taxon>
    </lineage>
</organism>
<evidence type="ECO:0000313" key="3">
    <source>
        <dbReference type="Proteomes" id="UP000306791"/>
    </source>
</evidence>
<sequence>MFIRRRVSACSKITSVVGPLGLGLLLSLPAWAQEAKQPEGEDPGFFLWTDTSLSLLPYGRGFEVDPDEQSTLTLEHAHESRIGDLFMFIDATDYHGQPEGSDSATFYGEFGPRLSFGKLFNKEISCTLFERSLFVIEDVLLATQYERGEDPDLAEAALIGIGFDLDIHKAGLLGRLQKFNYVQLNIYGRAELTEGTENGINDAQISMNASYPLDIGGHKFLIDGYFDWVLGLGEEEWSYHLNPQVTMDVGAKWDKPKKFFVGFEFDFWWNKYQIPNSSAFDTNQQAVSLLFKYHL</sequence>
<dbReference type="SUPFAM" id="SSF111364">
    <property type="entry name" value="Tsx-like channel"/>
    <property type="match status" value="1"/>
</dbReference>
<keyword evidence="1" id="KW-0732">Signal</keyword>
<evidence type="ECO:0000256" key="1">
    <source>
        <dbReference type="SAM" id="SignalP"/>
    </source>
</evidence>
<protein>
    <submittedName>
        <fullName evidence="2">Uncharacterized protein</fullName>
    </submittedName>
</protein>